<feature type="domain" description="HNH nuclease" evidence="1">
    <location>
        <begin position="69"/>
        <end position="118"/>
    </location>
</feature>
<dbReference type="InterPro" id="IPR044925">
    <property type="entry name" value="His-Me_finger_sf"/>
</dbReference>
<dbReference type="RefSeq" id="WP_222869379.1">
    <property type="nucleotide sequence ID" value="NZ_CP143423.1"/>
</dbReference>
<dbReference type="InterPro" id="IPR003615">
    <property type="entry name" value="HNH_nuc"/>
</dbReference>
<evidence type="ECO:0000313" key="2">
    <source>
        <dbReference type="EMBL" id="WVX48141.1"/>
    </source>
</evidence>
<reference evidence="3" key="1">
    <citation type="submission" date="2024-01" db="EMBL/GenBank/DDBJ databases">
        <title>Roseobacter fucihabitans sp. nov., isolated from the brown alga Fucus spiralis.</title>
        <authorList>
            <person name="Hahnke S."/>
            <person name="Berger M."/>
            <person name="Schlingloff A."/>
            <person name="Athale I."/>
            <person name="Neumann-Schaal M."/>
            <person name="Adenaya A."/>
            <person name="Poehlein A."/>
            <person name="Daniel R."/>
            <person name="Pertersen J."/>
            <person name="Brinkhoff T."/>
        </authorList>
    </citation>
    <scope>NUCLEOTIDE SEQUENCE [LARGE SCALE GENOMIC DNA]</scope>
    <source>
        <strain evidence="3">B14</strain>
    </source>
</reference>
<dbReference type="EMBL" id="CP143423">
    <property type="protein sequence ID" value="WVX48141.1"/>
    <property type="molecule type" value="Genomic_DNA"/>
</dbReference>
<organism evidence="2 3">
    <name type="scientific">Roseobacter fucihabitans</name>
    <dbReference type="NCBI Taxonomy" id="1537242"/>
    <lineage>
        <taxon>Bacteria</taxon>
        <taxon>Pseudomonadati</taxon>
        <taxon>Pseudomonadota</taxon>
        <taxon>Alphaproteobacteria</taxon>
        <taxon>Rhodobacterales</taxon>
        <taxon>Roseobacteraceae</taxon>
        <taxon>Roseobacter</taxon>
    </lineage>
</organism>
<keyword evidence="3" id="KW-1185">Reference proteome</keyword>
<sequence>MPSSKTPMGEHDHLLEIYETEVEVEYRGERYRVRDNGGAYRLNEFRKRARPLDKTWTFGRQNFTTGYHLLAGVPIHRIVCSAFNGPPPSDKHVVDHIDTNRANNRPEKLRWLTRLENALLNEITARRIELAYGSIEAFLEDPSRPLCYALPLQLCL</sequence>
<dbReference type="SMART" id="SM00507">
    <property type="entry name" value="HNHc"/>
    <property type="match status" value="1"/>
</dbReference>
<accession>A0ABZ2BQM1</accession>
<dbReference type="Gene3D" id="3.90.75.20">
    <property type="match status" value="1"/>
</dbReference>
<name>A0ABZ2BQM1_9RHOB</name>
<dbReference type="Proteomes" id="UP001318682">
    <property type="component" value="Chromosome"/>
</dbReference>
<protein>
    <recommendedName>
        <fullName evidence="1">HNH nuclease domain-containing protein</fullName>
    </recommendedName>
</protein>
<gene>
    <name evidence="2" type="ORF">ROLI_012190</name>
</gene>
<proteinExistence type="predicted"/>
<dbReference type="Pfam" id="PF13392">
    <property type="entry name" value="HNH_3"/>
    <property type="match status" value="1"/>
</dbReference>
<evidence type="ECO:0000259" key="1">
    <source>
        <dbReference type="SMART" id="SM00507"/>
    </source>
</evidence>
<evidence type="ECO:0000313" key="3">
    <source>
        <dbReference type="Proteomes" id="UP001318682"/>
    </source>
</evidence>
<dbReference type="SUPFAM" id="SSF54060">
    <property type="entry name" value="His-Me finger endonucleases"/>
    <property type="match status" value="1"/>
</dbReference>